<dbReference type="GO" id="GO:0006271">
    <property type="term" value="P:DNA strand elongation involved in DNA replication"/>
    <property type="evidence" value="ECO:0007669"/>
    <property type="project" value="TreeGrafter"/>
</dbReference>
<comment type="caution">
    <text evidence="6">The sequence shown here is derived from an EMBL/GenBank/DDBJ whole genome shotgun (WGS) entry which is preliminary data.</text>
</comment>
<evidence type="ECO:0000313" key="6">
    <source>
        <dbReference type="EMBL" id="OXG25548.1"/>
    </source>
</evidence>
<reference evidence="6 7" key="1">
    <citation type="submission" date="2017-06" db="EMBL/GenBank/DDBJ databases">
        <title>Global population genomics of the pathogenic fungus Cryptococcus neoformans var. grubii.</title>
        <authorList>
            <person name="Cuomo C."/>
            <person name="Litvintseva A."/>
            <person name="Chen Y."/>
            <person name="Young S."/>
            <person name="Zeng Q."/>
            <person name="Chapman S."/>
            <person name="Gujja S."/>
            <person name="Saif S."/>
            <person name="Birren B."/>
        </authorList>
    </citation>
    <scope>NUCLEOTIDE SEQUENCE [LARGE SCALE GENOMIC DNA]</scope>
    <source>
        <strain evidence="6 7">Tu259-1</strain>
    </source>
</reference>
<dbReference type="PANTHER" id="PTHR17598">
    <property type="entry name" value="DNA POLYMERASE DELTA SUBUNIT 3"/>
    <property type="match status" value="1"/>
</dbReference>
<dbReference type="EMBL" id="AMKT01000027">
    <property type="protein sequence ID" value="OXG25548.1"/>
    <property type="molecule type" value="Genomic_DNA"/>
</dbReference>
<dbReference type="Proteomes" id="UP000199727">
    <property type="component" value="Unassembled WGS sequence"/>
</dbReference>
<feature type="compositionally biased region" description="Basic and acidic residues" evidence="5">
    <location>
        <begin position="270"/>
        <end position="298"/>
    </location>
</feature>
<evidence type="ECO:0000256" key="4">
    <source>
        <dbReference type="ARBA" id="ARBA00023242"/>
    </source>
</evidence>
<dbReference type="GO" id="GO:1904161">
    <property type="term" value="P:DNA synthesis involved in UV-damage excision repair"/>
    <property type="evidence" value="ECO:0007669"/>
    <property type="project" value="TreeGrafter"/>
</dbReference>
<evidence type="ECO:0000256" key="1">
    <source>
        <dbReference type="ARBA" id="ARBA00004123"/>
    </source>
</evidence>
<organism evidence="6 7">
    <name type="scientific">Cryptococcus neoformans Tu259-1</name>
    <dbReference type="NCBI Taxonomy" id="1230072"/>
    <lineage>
        <taxon>Eukaryota</taxon>
        <taxon>Fungi</taxon>
        <taxon>Dikarya</taxon>
        <taxon>Basidiomycota</taxon>
        <taxon>Agaricomycotina</taxon>
        <taxon>Tremellomycetes</taxon>
        <taxon>Tremellales</taxon>
        <taxon>Cryptococcaceae</taxon>
        <taxon>Cryptococcus</taxon>
        <taxon>Cryptococcus neoformans species complex</taxon>
    </lineage>
</organism>
<evidence type="ECO:0000256" key="3">
    <source>
        <dbReference type="ARBA" id="ARBA00022705"/>
    </source>
</evidence>
<feature type="compositionally biased region" description="Low complexity" evidence="5">
    <location>
        <begin position="340"/>
        <end position="357"/>
    </location>
</feature>
<feature type="region of interest" description="Disordered" evidence="5">
    <location>
        <begin position="106"/>
        <end position="155"/>
    </location>
</feature>
<dbReference type="Gene3D" id="3.90.1030.20">
    <property type="entry name" value="DNA polymerase delta, p66 (Cdc27) subunit, wHTH domain"/>
    <property type="match status" value="1"/>
</dbReference>
<dbReference type="InterPro" id="IPR019038">
    <property type="entry name" value="POLD3"/>
</dbReference>
<dbReference type="GO" id="GO:0006297">
    <property type="term" value="P:nucleotide-excision repair, DNA gap filling"/>
    <property type="evidence" value="ECO:0007669"/>
    <property type="project" value="TreeGrafter"/>
</dbReference>
<comment type="subcellular location">
    <subcellularLocation>
        <location evidence="1">Nucleus</location>
    </subcellularLocation>
</comment>
<proteinExistence type="predicted"/>
<feature type="compositionally biased region" description="Polar residues" evidence="5">
    <location>
        <begin position="116"/>
        <end position="125"/>
    </location>
</feature>
<dbReference type="InterPro" id="IPR041913">
    <property type="entry name" value="POLD3_sf"/>
</dbReference>
<sequence length="509" mass="54477">MITPEQQKQVTRKLTHWIENESKIVTYRTVSREIGCHVNVAKNILLRHFEANPSLAATYLLTGPLLSTSVLTQTILQSSITSKDEKSLRNLGDGMVKIVDMDQNSDAGDSDVEGLESQSQGQSKAQRAGLMGTDDEDERMEGVGNDRGAQVGEGGIGGGKRLGELGFGKERIKRWGVVLATAEVLEEKRALFDESGLNIHIYALSPAPVRDPAQFLIAGLELHDNANMYNSSIYGSITGHAFKPSAKPNPLAPAKPPVKGATAPSIFARGPKEEMVTEEIKKEVKKQGSTKHVKDEPVKPLPSTSATAATAKNKAQSLNKSSSKKRVINSDTEEDEPGPAKAKASTSTSKGGSSKTALEPTSSMVAREDKAALEAMAGMDVDFSDDEEPLAARSKVKEDARPLRKSATGRKVRRVKKTKREKDDKGYFVSKDYWTDESYSGESEPEQVEPQPKAQPASKRGSSKPPIKARESASSVGSGSGVGAGGGVKKPAGKSAAGQSTLMGFFKKK</sequence>
<accession>A0A854QHK6</accession>
<evidence type="ECO:0000256" key="5">
    <source>
        <dbReference type="SAM" id="MobiDB-lite"/>
    </source>
</evidence>
<dbReference type="GO" id="GO:0043625">
    <property type="term" value="C:delta DNA polymerase complex"/>
    <property type="evidence" value="ECO:0007669"/>
    <property type="project" value="InterPro"/>
</dbReference>
<feature type="region of interest" description="Disordered" evidence="5">
    <location>
        <begin position="247"/>
        <end position="509"/>
    </location>
</feature>
<gene>
    <name evidence="6" type="ORF">C361_01507</name>
</gene>
<name>A0A854QHK6_CRYNE</name>
<evidence type="ECO:0000256" key="2">
    <source>
        <dbReference type="ARBA" id="ARBA00017589"/>
    </source>
</evidence>
<protein>
    <recommendedName>
        <fullName evidence="2">DNA polymerase delta subunit 3</fullName>
    </recommendedName>
</protein>
<feature type="compositionally biased region" description="Gly residues" evidence="5">
    <location>
        <begin position="478"/>
        <end position="488"/>
    </location>
</feature>
<feature type="compositionally biased region" description="Low complexity" evidence="5">
    <location>
        <begin position="489"/>
        <end position="498"/>
    </location>
</feature>
<keyword evidence="3" id="KW-0235">DNA replication</keyword>
<dbReference type="AlphaFoldDB" id="A0A854QHK6"/>
<dbReference type="OrthoDB" id="514823at2759"/>
<evidence type="ECO:0000313" key="7">
    <source>
        <dbReference type="Proteomes" id="UP000199727"/>
    </source>
</evidence>
<dbReference type="PANTHER" id="PTHR17598:SF13">
    <property type="entry name" value="DNA POLYMERASE DELTA SUBUNIT 3"/>
    <property type="match status" value="1"/>
</dbReference>
<dbReference type="Pfam" id="PF09507">
    <property type="entry name" value="CDC27"/>
    <property type="match status" value="1"/>
</dbReference>
<feature type="compositionally biased region" description="Basic residues" evidence="5">
    <location>
        <begin position="403"/>
        <end position="419"/>
    </location>
</feature>
<dbReference type="GO" id="GO:0003887">
    <property type="term" value="F:DNA-directed DNA polymerase activity"/>
    <property type="evidence" value="ECO:0007669"/>
    <property type="project" value="TreeGrafter"/>
</dbReference>
<keyword evidence="4" id="KW-0539">Nucleus</keyword>